<gene>
    <name evidence="1" type="ORF">CRG98_017586</name>
</gene>
<dbReference type="AlphaFoldDB" id="A0A2I0K1K2"/>
<accession>A0A2I0K1K2</accession>
<name>A0A2I0K1K2_PUNGR</name>
<keyword evidence="2" id="KW-1185">Reference proteome</keyword>
<reference evidence="1 2" key="1">
    <citation type="submission" date="2017-11" db="EMBL/GenBank/DDBJ databases">
        <title>De-novo sequencing of pomegranate (Punica granatum L.) genome.</title>
        <authorList>
            <person name="Akparov Z."/>
            <person name="Amiraslanov A."/>
            <person name="Hajiyeva S."/>
            <person name="Abbasov M."/>
            <person name="Kaur K."/>
            <person name="Hamwieh A."/>
            <person name="Solovyev V."/>
            <person name="Salamov A."/>
            <person name="Braich B."/>
            <person name="Kosarev P."/>
            <person name="Mahmoud A."/>
            <person name="Hajiyev E."/>
            <person name="Babayeva S."/>
            <person name="Izzatullayeva V."/>
            <person name="Mammadov A."/>
            <person name="Mammadov A."/>
            <person name="Sharifova S."/>
            <person name="Ojaghi J."/>
            <person name="Eynullazada K."/>
            <person name="Bayramov B."/>
            <person name="Abdulazimova A."/>
            <person name="Shahmuradov I."/>
        </authorList>
    </citation>
    <scope>NUCLEOTIDE SEQUENCE [LARGE SCALE GENOMIC DNA]</scope>
    <source>
        <strain evidence="2">cv. AG2017</strain>
        <tissue evidence="1">Leaf</tissue>
    </source>
</reference>
<evidence type="ECO:0000313" key="2">
    <source>
        <dbReference type="Proteomes" id="UP000233551"/>
    </source>
</evidence>
<protein>
    <submittedName>
        <fullName evidence="1">Uncharacterized protein</fullName>
    </submittedName>
</protein>
<dbReference type="Proteomes" id="UP000233551">
    <property type="component" value="Unassembled WGS sequence"/>
</dbReference>
<organism evidence="1 2">
    <name type="scientific">Punica granatum</name>
    <name type="common">Pomegranate</name>
    <dbReference type="NCBI Taxonomy" id="22663"/>
    <lineage>
        <taxon>Eukaryota</taxon>
        <taxon>Viridiplantae</taxon>
        <taxon>Streptophyta</taxon>
        <taxon>Embryophyta</taxon>
        <taxon>Tracheophyta</taxon>
        <taxon>Spermatophyta</taxon>
        <taxon>Magnoliopsida</taxon>
        <taxon>eudicotyledons</taxon>
        <taxon>Gunneridae</taxon>
        <taxon>Pentapetalae</taxon>
        <taxon>rosids</taxon>
        <taxon>malvids</taxon>
        <taxon>Myrtales</taxon>
        <taxon>Lythraceae</taxon>
        <taxon>Punica</taxon>
    </lineage>
</organism>
<sequence length="91" mass="8886">MGTGRGTDRTCPENRRVAGGRGTAVGAGGGGYGLVKVCSVGGVRASTASSSAMLVAIWLIVPSSAAMRAWSSEAEGICEACAKGAPKDIGG</sequence>
<evidence type="ECO:0000313" key="1">
    <source>
        <dbReference type="EMBL" id="PKI62000.1"/>
    </source>
</evidence>
<comment type="caution">
    <text evidence="1">The sequence shown here is derived from an EMBL/GenBank/DDBJ whole genome shotgun (WGS) entry which is preliminary data.</text>
</comment>
<proteinExistence type="predicted"/>
<dbReference type="EMBL" id="PGOL01000990">
    <property type="protein sequence ID" value="PKI62000.1"/>
    <property type="molecule type" value="Genomic_DNA"/>
</dbReference>